<protein>
    <submittedName>
        <fullName evidence="1">Uncharacterized protein</fullName>
    </submittedName>
</protein>
<organism evidence="1 2">
    <name type="scientific">Teratosphaeria nubilosa</name>
    <dbReference type="NCBI Taxonomy" id="161662"/>
    <lineage>
        <taxon>Eukaryota</taxon>
        <taxon>Fungi</taxon>
        <taxon>Dikarya</taxon>
        <taxon>Ascomycota</taxon>
        <taxon>Pezizomycotina</taxon>
        <taxon>Dothideomycetes</taxon>
        <taxon>Dothideomycetidae</taxon>
        <taxon>Mycosphaerellales</taxon>
        <taxon>Teratosphaeriaceae</taxon>
        <taxon>Teratosphaeria</taxon>
    </lineage>
</organism>
<accession>A0A6G1LBV6</accession>
<dbReference type="AlphaFoldDB" id="A0A6G1LBV6"/>
<name>A0A6G1LBV6_9PEZI</name>
<dbReference type="Proteomes" id="UP000799436">
    <property type="component" value="Unassembled WGS sequence"/>
</dbReference>
<keyword evidence="2" id="KW-1185">Reference proteome</keyword>
<sequence length="183" mass="20999">MPRCPLAIHQRGLLRGMAFAIAQPASTMPCFNVRPESRYECGISRHSDESLVILTMCEWTVRNATGAPIWSVFTHFGCVGQHFSLHFSVGGGPWCRDATWPSALVRVHGWRRGWRFHSQMVAKRRLAVIEPPKMDQYFKADGKRKRVDVFTLRDRRLDPFRAMMDSKRRKSSRCASECNTTSV</sequence>
<evidence type="ECO:0000313" key="1">
    <source>
        <dbReference type="EMBL" id="KAF2770367.1"/>
    </source>
</evidence>
<proteinExistence type="predicted"/>
<dbReference type="EMBL" id="ML995826">
    <property type="protein sequence ID" value="KAF2770367.1"/>
    <property type="molecule type" value="Genomic_DNA"/>
</dbReference>
<dbReference type="OrthoDB" id="10600763at2759"/>
<evidence type="ECO:0000313" key="2">
    <source>
        <dbReference type="Proteomes" id="UP000799436"/>
    </source>
</evidence>
<gene>
    <name evidence="1" type="ORF">EJ03DRAFT_66589</name>
</gene>
<reference evidence="1" key="1">
    <citation type="journal article" date="2020" name="Stud. Mycol.">
        <title>101 Dothideomycetes genomes: a test case for predicting lifestyles and emergence of pathogens.</title>
        <authorList>
            <person name="Haridas S."/>
            <person name="Albert R."/>
            <person name="Binder M."/>
            <person name="Bloem J."/>
            <person name="Labutti K."/>
            <person name="Salamov A."/>
            <person name="Andreopoulos B."/>
            <person name="Baker S."/>
            <person name="Barry K."/>
            <person name="Bills G."/>
            <person name="Bluhm B."/>
            <person name="Cannon C."/>
            <person name="Castanera R."/>
            <person name="Culley D."/>
            <person name="Daum C."/>
            <person name="Ezra D."/>
            <person name="Gonzalez J."/>
            <person name="Henrissat B."/>
            <person name="Kuo A."/>
            <person name="Liang C."/>
            <person name="Lipzen A."/>
            <person name="Lutzoni F."/>
            <person name="Magnuson J."/>
            <person name="Mondo S."/>
            <person name="Nolan M."/>
            <person name="Ohm R."/>
            <person name="Pangilinan J."/>
            <person name="Park H.-J."/>
            <person name="Ramirez L."/>
            <person name="Alfaro M."/>
            <person name="Sun H."/>
            <person name="Tritt A."/>
            <person name="Yoshinaga Y."/>
            <person name="Zwiers L.-H."/>
            <person name="Turgeon B."/>
            <person name="Goodwin S."/>
            <person name="Spatafora J."/>
            <person name="Crous P."/>
            <person name="Grigoriev I."/>
        </authorList>
    </citation>
    <scope>NUCLEOTIDE SEQUENCE</scope>
    <source>
        <strain evidence="1">CBS 116005</strain>
    </source>
</reference>